<evidence type="ECO:0000313" key="4">
    <source>
        <dbReference type="Proteomes" id="UP000182902"/>
    </source>
</evidence>
<dbReference type="SMART" id="SM00860">
    <property type="entry name" value="SMI1_KNR4"/>
    <property type="match status" value="1"/>
</dbReference>
<evidence type="ECO:0000313" key="3">
    <source>
        <dbReference type="EMBL" id="SDZ69732.1"/>
    </source>
</evidence>
<dbReference type="Proteomes" id="UP000561369">
    <property type="component" value="Unassembled WGS sequence"/>
</dbReference>
<dbReference type="Gene3D" id="3.40.1580.10">
    <property type="entry name" value="SMI1/KNR4-like"/>
    <property type="match status" value="1"/>
</dbReference>
<dbReference type="RefSeq" id="WP_065911337.1">
    <property type="nucleotide sequence ID" value="NZ_FNOX01000038.1"/>
</dbReference>
<gene>
    <name evidence="2" type="ORF">HX810_30660</name>
    <name evidence="3" type="ORF">SAMN05216247_1381</name>
</gene>
<dbReference type="EMBL" id="FNOX01000038">
    <property type="protein sequence ID" value="SDZ69732.1"/>
    <property type="molecule type" value="Genomic_DNA"/>
</dbReference>
<dbReference type="InterPro" id="IPR037883">
    <property type="entry name" value="Knr4/Smi1-like_sf"/>
</dbReference>
<proteinExistence type="predicted"/>
<reference evidence="3 4" key="1">
    <citation type="submission" date="2016-10" db="EMBL/GenBank/DDBJ databases">
        <authorList>
            <person name="de Groot N.N."/>
        </authorList>
    </citation>
    <scope>NUCLEOTIDE SEQUENCE [LARGE SCALE GENOMIC DNA]</scope>
    <source>
        <strain evidence="3 4">ICMP 14252</strain>
    </source>
</reference>
<feature type="domain" description="Knr4/Smi1-like" evidence="1">
    <location>
        <begin position="23"/>
        <end position="139"/>
    </location>
</feature>
<organism evidence="3 4">
    <name type="scientific">Pseudomonas salomonii</name>
    <dbReference type="NCBI Taxonomy" id="191391"/>
    <lineage>
        <taxon>Bacteria</taxon>
        <taxon>Pseudomonadati</taxon>
        <taxon>Pseudomonadota</taxon>
        <taxon>Gammaproteobacteria</taxon>
        <taxon>Pseudomonadales</taxon>
        <taxon>Pseudomonadaceae</taxon>
        <taxon>Pseudomonas</taxon>
    </lineage>
</organism>
<protein>
    <submittedName>
        <fullName evidence="3">SMI1-KNR4 cell-wall</fullName>
    </submittedName>
    <submittedName>
        <fullName evidence="2">SMI1/KNR4 family protein</fullName>
    </submittedName>
</protein>
<dbReference type="AlphaFoldDB" id="A0A1H3V4W3"/>
<name>A0A1H3V4W3_9PSED</name>
<evidence type="ECO:0000259" key="1">
    <source>
        <dbReference type="SMART" id="SM00860"/>
    </source>
</evidence>
<evidence type="ECO:0000313" key="5">
    <source>
        <dbReference type="Proteomes" id="UP000561369"/>
    </source>
</evidence>
<evidence type="ECO:0000313" key="2">
    <source>
        <dbReference type="EMBL" id="NWF12040.1"/>
    </source>
</evidence>
<dbReference type="SUPFAM" id="SSF160631">
    <property type="entry name" value="SMI1/KNR4-like"/>
    <property type="match status" value="1"/>
</dbReference>
<dbReference type="Proteomes" id="UP000182902">
    <property type="component" value="Unassembled WGS sequence"/>
</dbReference>
<reference evidence="2 5" key="2">
    <citation type="submission" date="2020-04" db="EMBL/GenBank/DDBJ databases">
        <title>Molecular characterization of pseudomonads from Agaricus bisporus reveal novel blotch 2 pathogens in Western Europe.</title>
        <authorList>
            <person name="Taparia T."/>
            <person name="Krijger M."/>
            <person name="Haynes E."/>
            <person name="Elpinstone J.G."/>
            <person name="Noble R."/>
            <person name="Van Der Wolf J."/>
        </authorList>
    </citation>
    <scope>NUCLEOTIDE SEQUENCE [LARGE SCALE GENOMIC DNA]</scope>
    <source>
        <strain evidence="2 5">IPO3765</strain>
    </source>
</reference>
<dbReference type="Pfam" id="PF14567">
    <property type="entry name" value="SUKH_5"/>
    <property type="match status" value="1"/>
</dbReference>
<dbReference type="EMBL" id="JACAQV010000051">
    <property type="protein sequence ID" value="NWF12040.1"/>
    <property type="molecule type" value="Genomic_DNA"/>
</dbReference>
<accession>A0A1H3V4W3</accession>
<dbReference type="InterPro" id="IPR018958">
    <property type="entry name" value="Knr4/Smi1-like_dom"/>
</dbReference>
<sequence>MKQDLLKKIRAMLSTQDGLSGQPATDAEINAAEKKLNVRFNEQYVEFIKLFGGAFGGIDIHAFQNGALIGKATVTEMTEKFWGTYADKLPEELVGAVVISDDGSGNPILINTTGEIYIYLHEEDEAELLYDSLEALLTKSFP</sequence>